<dbReference type="SMART" id="SM00645">
    <property type="entry name" value="Pept_C1"/>
    <property type="match status" value="2"/>
</dbReference>
<accession>A0ABD1DQV6</accession>
<reference evidence="9 10" key="1">
    <citation type="submission" date="2024-05" db="EMBL/GenBank/DDBJ databases">
        <title>Culex pipiens pipiens assembly and annotation.</title>
        <authorList>
            <person name="Alout H."/>
            <person name="Durand T."/>
        </authorList>
    </citation>
    <scope>NUCLEOTIDE SEQUENCE [LARGE SCALE GENOMIC DNA]</scope>
    <source>
        <strain evidence="9">HA-2024</strain>
        <tissue evidence="9">Whole body</tissue>
    </source>
</reference>
<dbReference type="GO" id="GO:0006508">
    <property type="term" value="P:proteolysis"/>
    <property type="evidence" value="ECO:0007669"/>
    <property type="project" value="UniProtKB-KW"/>
</dbReference>
<evidence type="ECO:0000256" key="6">
    <source>
        <dbReference type="ARBA" id="ARBA00023145"/>
    </source>
</evidence>
<evidence type="ECO:0000256" key="1">
    <source>
        <dbReference type="ARBA" id="ARBA00008455"/>
    </source>
</evidence>
<dbReference type="InterPro" id="IPR013128">
    <property type="entry name" value="Peptidase_C1A"/>
</dbReference>
<protein>
    <recommendedName>
        <fullName evidence="8">Peptidase C1A papain C-terminal domain-containing protein</fullName>
    </recommendedName>
</protein>
<evidence type="ECO:0000313" key="10">
    <source>
        <dbReference type="Proteomes" id="UP001562425"/>
    </source>
</evidence>
<dbReference type="InterPro" id="IPR025661">
    <property type="entry name" value="Pept_asp_AS"/>
</dbReference>
<comment type="similarity">
    <text evidence="1">Belongs to the peptidase C1 family.</text>
</comment>
<evidence type="ECO:0000256" key="2">
    <source>
        <dbReference type="ARBA" id="ARBA00022670"/>
    </source>
</evidence>
<organism evidence="9 10">
    <name type="scientific">Culex pipiens pipiens</name>
    <name type="common">Northern house mosquito</name>
    <dbReference type="NCBI Taxonomy" id="38569"/>
    <lineage>
        <taxon>Eukaryota</taxon>
        <taxon>Metazoa</taxon>
        <taxon>Ecdysozoa</taxon>
        <taxon>Arthropoda</taxon>
        <taxon>Hexapoda</taxon>
        <taxon>Insecta</taxon>
        <taxon>Pterygota</taxon>
        <taxon>Neoptera</taxon>
        <taxon>Endopterygota</taxon>
        <taxon>Diptera</taxon>
        <taxon>Nematocera</taxon>
        <taxon>Culicoidea</taxon>
        <taxon>Culicidae</taxon>
        <taxon>Culicinae</taxon>
        <taxon>Culicini</taxon>
        <taxon>Culex</taxon>
        <taxon>Culex</taxon>
    </lineage>
</organism>
<evidence type="ECO:0000256" key="5">
    <source>
        <dbReference type="ARBA" id="ARBA00022807"/>
    </source>
</evidence>
<dbReference type="InterPro" id="IPR000668">
    <property type="entry name" value="Peptidase_C1A_C"/>
</dbReference>
<keyword evidence="3" id="KW-0732">Signal</keyword>
<dbReference type="Pfam" id="PF08127">
    <property type="entry name" value="Propeptide_C1"/>
    <property type="match status" value="1"/>
</dbReference>
<dbReference type="PROSITE" id="PS00639">
    <property type="entry name" value="THIOL_PROTEASE_HIS"/>
    <property type="match status" value="1"/>
</dbReference>
<keyword evidence="5" id="KW-0788">Thiol protease</keyword>
<comment type="caution">
    <text evidence="9">The sequence shown here is derived from an EMBL/GenBank/DDBJ whole genome shotgun (WGS) entry which is preliminary data.</text>
</comment>
<sequence>MSYIRGLMGVHKDADKFMPPVMLHDLDEGDDLPENFDSREQWPNCPTIREIRDQGSCGSCWAFGAVEAMSDRICIHSKGKVHFRVSAEDLVSCCHTCGFGCNGGFPGAAWSYWVRKGLVSGGPYGSDQGCQPYAISPCEHHVNGTRGPCNGEGKTPKCVKKCQASYNVPYAKDKFFGKSSYSIASHEQQIQKELFTNGPVEGAFTVYEDLLNYKEGVYQHTAGKMLGGHAIRILGWGVENDTKYWLIANSWNSDWGDNGYFKILRGSDHLGIESSIAAGLPKFIDQINAKAITWRAGQNFHPETPMSYIRGLMGVHKDADKFMPPVMLHDLDEGDDLPENFDSREQWPNCPTIREIRDQGSCGSCWAFGAVEAMSDRICIHSKGKVHFRVSAEDLLTCCTNCGHGCDGGAPGAGWKYWIEKGLVSGGPFGSDQGCRPYTIEPCVHVGNGARSPCKDSITPKCIKKCLPNYNVPYAKDKSFGKSTYSIANDERQIRKEIFTNGPVEATFTVFDDFASYKHGIYQHTSGNLAGEHAVRILGWGVENGTKYWLAANSWNSDWGDNGYFKILRGSNHVDIESAIVAGLPKV</sequence>
<dbReference type="InterPro" id="IPR012599">
    <property type="entry name" value="Propeptide_C1A"/>
</dbReference>
<dbReference type="PRINTS" id="PR00705">
    <property type="entry name" value="PAPAIN"/>
</dbReference>
<dbReference type="Proteomes" id="UP001562425">
    <property type="component" value="Unassembled WGS sequence"/>
</dbReference>
<evidence type="ECO:0000256" key="4">
    <source>
        <dbReference type="ARBA" id="ARBA00022801"/>
    </source>
</evidence>
<keyword evidence="10" id="KW-1185">Reference proteome</keyword>
<feature type="domain" description="Peptidase C1A papain C-terminal" evidence="8">
    <location>
        <begin position="32"/>
        <end position="280"/>
    </location>
</feature>
<evidence type="ECO:0000256" key="3">
    <source>
        <dbReference type="ARBA" id="ARBA00022729"/>
    </source>
</evidence>
<proteinExistence type="inferred from homology"/>
<dbReference type="PROSITE" id="PS00139">
    <property type="entry name" value="THIOL_PROTEASE_CYS"/>
    <property type="match status" value="2"/>
</dbReference>
<dbReference type="PANTHER" id="PTHR12411">
    <property type="entry name" value="CYSTEINE PROTEASE FAMILY C1-RELATED"/>
    <property type="match status" value="1"/>
</dbReference>
<keyword evidence="2" id="KW-0645">Protease</keyword>
<gene>
    <name evidence="9" type="ORF">pipiens_006219</name>
</gene>
<keyword evidence="7" id="KW-1015">Disulfide bond</keyword>
<evidence type="ECO:0000259" key="8">
    <source>
        <dbReference type="SMART" id="SM00645"/>
    </source>
</evidence>
<dbReference type="AlphaFoldDB" id="A0ABD1DQV6"/>
<dbReference type="PROSITE" id="PS00640">
    <property type="entry name" value="THIOL_PROTEASE_ASN"/>
    <property type="match status" value="2"/>
</dbReference>
<dbReference type="GO" id="GO:0008234">
    <property type="term" value="F:cysteine-type peptidase activity"/>
    <property type="evidence" value="ECO:0007669"/>
    <property type="project" value="UniProtKB-KW"/>
</dbReference>
<dbReference type="InterPro" id="IPR025660">
    <property type="entry name" value="Pept_his_AS"/>
</dbReference>
<evidence type="ECO:0000256" key="7">
    <source>
        <dbReference type="ARBA" id="ARBA00023157"/>
    </source>
</evidence>
<keyword evidence="6" id="KW-0865">Zymogen</keyword>
<name>A0ABD1DQV6_CULPP</name>
<evidence type="ECO:0000313" key="9">
    <source>
        <dbReference type="EMBL" id="KAL1402126.1"/>
    </source>
</evidence>
<dbReference type="Gene3D" id="3.90.70.10">
    <property type="entry name" value="Cysteine proteinases"/>
    <property type="match status" value="2"/>
</dbReference>
<dbReference type="EMBL" id="JBEHCU010003509">
    <property type="protein sequence ID" value="KAL1402126.1"/>
    <property type="molecule type" value="Genomic_DNA"/>
</dbReference>
<dbReference type="Pfam" id="PF00112">
    <property type="entry name" value="Peptidase_C1"/>
    <property type="match status" value="2"/>
</dbReference>
<keyword evidence="4" id="KW-0378">Hydrolase</keyword>
<dbReference type="InterPro" id="IPR000169">
    <property type="entry name" value="Pept_cys_AS"/>
</dbReference>
<dbReference type="SUPFAM" id="SSF54001">
    <property type="entry name" value="Cysteine proteinases"/>
    <property type="match status" value="2"/>
</dbReference>
<dbReference type="FunFam" id="3.90.70.10:FF:000031">
    <property type="entry name" value="Cathepsin B"/>
    <property type="match status" value="2"/>
</dbReference>
<dbReference type="InterPro" id="IPR038765">
    <property type="entry name" value="Papain-like_cys_pep_sf"/>
</dbReference>
<feature type="domain" description="Peptidase C1A papain C-terminal" evidence="8">
    <location>
        <begin position="337"/>
        <end position="584"/>
    </location>
</feature>
<dbReference type="CDD" id="cd02620">
    <property type="entry name" value="Peptidase_C1A_CathepsinB"/>
    <property type="match status" value="2"/>
</dbReference>